<organism evidence="8 9">
    <name type="scientific">Desulfovibrio gilichinskyi</name>
    <dbReference type="NCBI Taxonomy" id="1519643"/>
    <lineage>
        <taxon>Bacteria</taxon>
        <taxon>Pseudomonadati</taxon>
        <taxon>Thermodesulfobacteriota</taxon>
        <taxon>Desulfovibrionia</taxon>
        <taxon>Desulfovibrionales</taxon>
        <taxon>Desulfovibrionaceae</taxon>
        <taxon>Desulfovibrio</taxon>
    </lineage>
</organism>
<dbReference type="OrthoDB" id="5458791at2"/>
<comment type="subcellular location">
    <subcellularLocation>
        <location evidence="1">Membrane</location>
        <topology evidence="1">Multi-pass membrane protein</topology>
    </subcellularLocation>
</comment>
<dbReference type="InterPro" id="IPR051401">
    <property type="entry name" value="GtrA_CellWall_Glycosyl"/>
</dbReference>
<proteinExistence type="inferred from homology"/>
<dbReference type="PANTHER" id="PTHR38459:SF1">
    <property type="entry name" value="PROPHAGE BACTOPRENOL-LINKED GLUCOSE TRANSLOCASE HOMOLOG"/>
    <property type="match status" value="1"/>
</dbReference>
<evidence type="ECO:0000256" key="1">
    <source>
        <dbReference type="ARBA" id="ARBA00004141"/>
    </source>
</evidence>
<name>A0A1X7EXH4_9BACT</name>
<evidence type="ECO:0000256" key="5">
    <source>
        <dbReference type="ARBA" id="ARBA00023136"/>
    </source>
</evidence>
<sequence length="129" mass="14926">MKNILDRHLVLYILIGIWGAVVDFGSFYILNSIFDDHYIIANTISSCLGILNNFIFNYKFNFKVNNNFFKRCFIFFTIGLSGIVASNFIMLTLVEYFHINSVLAKMAALCIVVAAQYTINRFFTFKKDM</sequence>
<evidence type="ECO:0000313" key="8">
    <source>
        <dbReference type="EMBL" id="SMF41698.1"/>
    </source>
</evidence>
<dbReference type="InterPro" id="IPR007267">
    <property type="entry name" value="GtrA_DPMS_TM"/>
</dbReference>
<feature type="transmembrane region" description="Helical" evidence="6">
    <location>
        <begin position="68"/>
        <end position="90"/>
    </location>
</feature>
<keyword evidence="4 6" id="KW-1133">Transmembrane helix</keyword>
<dbReference type="GO" id="GO:0000271">
    <property type="term" value="P:polysaccharide biosynthetic process"/>
    <property type="evidence" value="ECO:0007669"/>
    <property type="project" value="InterPro"/>
</dbReference>
<reference evidence="9" key="1">
    <citation type="submission" date="2017-04" db="EMBL/GenBank/DDBJ databases">
        <authorList>
            <person name="Varghese N."/>
            <person name="Submissions S."/>
        </authorList>
    </citation>
    <scope>NUCLEOTIDE SEQUENCE [LARGE SCALE GENOMIC DNA]</scope>
    <source>
        <strain evidence="9">K3S</strain>
    </source>
</reference>
<keyword evidence="9" id="KW-1185">Reference proteome</keyword>
<keyword evidence="3 6" id="KW-0812">Transmembrane</keyword>
<gene>
    <name evidence="8" type="ORF">SAMN06295933_3428</name>
</gene>
<dbReference type="GO" id="GO:0005886">
    <property type="term" value="C:plasma membrane"/>
    <property type="evidence" value="ECO:0007669"/>
    <property type="project" value="TreeGrafter"/>
</dbReference>
<dbReference type="PANTHER" id="PTHR38459">
    <property type="entry name" value="PROPHAGE BACTOPRENOL-LINKED GLUCOSE TRANSLOCASE HOMOLOG"/>
    <property type="match status" value="1"/>
</dbReference>
<dbReference type="Proteomes" id="UP000192906">
    <property type="component" value="Unassembled WGS sequence"/>
</dbReference>
<evidence type="ECO:0000256" key="3">
    <source>
        <dbReference type="ARBA" id="ARBA00022692"/>
    </source>
</evidence>
<evidence type="ECO:0000313" key="9">
    <source>
        <dbReference type="Proteomes" id="UP000192906"/>
    </source>
</evidence>
<accession>A0A1X7EXH4</accession>
<protein>
    <submittedName>
        <fullName evidence="8">Putative flippase GtrA (Transmembrane translocase of bactoprenol-linked glucose)</fullName>
    </submittedName>
</protein>
<feature type="transmembrane region" description="Helical" evidence="6">
    <location>
        <begin position="96"/>
        <end position="119"/>
    </location>
</feature>
<comment type="similarity">
    <text evidence="2">Belongs to the GtrA family.</text>
</comment>
<evidence type="ECO:0000256" key="6">
    <source>
        <dbReference type="SAM" id="Phobius"/>
    </source>
</evidence>
<evidence type="ECO:0000256" key="4">
    <source>
        <dbReference type="ARBA" id="ARBA00022989"/>
    </source>
</evidence>
<dbReference type="STRING" id="1519643.SAMN06295933_3428"/>
<evidence type="ECO:0000256" key="2">
    <source>
        <dbReference type="ARBA" id="ARBA00009399"/>
    </source>
</evidence>
<dbReference type="EMBL" id="FWZU01000007">
    <property type="protein sequence ID" value="SMF41698.1"/>
    <property type="molecule type" value="Genomic_DNA"/>
</dbReference>
<dbReference type="Pfam" id="PF04138">
    <property type="entry name" value="GtrA_DPMS_TM"/>
    <property type="match status" value="1"/>
</dbReference>
<dbReference type="AlphaFoldDB" id="A0A1X7EXH4"/>
<dbReference type="RefSeq" id="WP_085104471.1">
    <property type="nucleotide sequence ID" value="NZ_FWZU01000007.1"/>
</dbReference>
<feature type="domain" description="GtrA/DPMS transmembrane" evidence="7">
    <location>
        <begin position="12"/>
        <end position="125"/>
    </location>
</feature>
<feature type="transmembrane region" description="Helical" evidence="6">
    <location>
        <begin position="9"/>
        <end position="31"/>
    </location>
</feature>
<keyword evidence="5 6" id="KW-0472">Membrane</keyword>
<feature type="transmembrane region" description="Helical" evidence="6">
    <location>
        <begin position="37"/>
        <end position="56"/>
    </location>
</feature>
<evidence type="ECO:0000259" key="7">
    <source>
        <dbReference type="Pfam" id="PF04138"/>
    </source>
</evidence>